<accession>A0ABC8ART0</accession>
<dbReference type="AlphaFoldDB" id="A0ABC8ART0"/>
<evidence type="ECO:0000313" key="2">
    <source>
        <dbReference type="Proteomes" id="UP000180166"/>
    </source>
</evidence>
<sequence>MRHNAVRPLELHTFDPKPVVNTLISAFPGMVLSVEKVGVGLWSTAPESRAPSHGEFRIVDTDELSSEPTPRLNGFWPDGSIDAMVDILIEHPLPGAEWVRGEDGPWIVAFRQGVSKGWALERIRQRHNIPREATLAIGDGFNDLEMFSWAGYSVAMGNAVAPARARADEVTDEVANAGVALTLERWFDH</sequence>
<dbReference type="PANTHER" id="PTHR10000:SF8">
    <property type="entry name" value="HAD SUPERFAMILY HYDROLASE-LIKE, TYPE 3"/>
    <property type="match status" value="1"/>
</dbReference>
<name>A0ABC8ART0_9NOCA</name>
<dbReference type="Proteomes" id="UP000180166">
    <property type="component" value="Chromosome"/>
</dbReference>
<dbReference type="EMBL" id="CP017839">
    <property type="protein sequence ID" value="APA96818.1"/>
    <property type="molecule type" value="Genomic_DNA"/>
</dbReference>
<protein>
    <submittedName>
        <fullName evidence="1">Uncharacterized protein</fullName>
    </submittedName>
</protein>
<proteinExistence type="predicted"/>
<dbReference type="PROSITE" id="PS01229">
    <property type="entry name" value="COF_2"/>
    <property type="match status" value="1"/>
</dbReference>
<reference evidence="1 2" key="1">
    <citation type="submission" date="2016-10" db="EMBL/GenBank/DDBJ databases">
        <title>Genome sequence of Nocardia seriolae strain EM150506, isolated from Anguila japonica.</title>
        <authorList>
            <person name="Han H.-J."/>
        </authorList>
    </citation>
    <scope>NUCLEOTIDE SEQUENCE [LARGE SCALE GENOMIC DNA]</scope>
    <source>
        <strain evidence="1 2">EM150506</strain>
    </source>
</reference>
<dbReference type="KEGG" id="nsr:NS506_02758"/>
<dbReference type="InterPro" id="IPR036412">
    <property type="entry name" value="HAD-like_sf"/>
</dbReference>
<gene>
    <name evidence="1" type="ORF">NS506_02758</name>
</gene>
<dbReference type="GO" id="GO:0016791">
    <property type="term" value="F:phosphatase activity"/>
    <property type="evidence" value="ECO:0007669"/>
    <property type="project" value="UniProtKB-ARBA"/>
</dbReference>
<dbReference type="InterPro" id="IPR006379">
    <property type="entry name" value="HAD-SF_hydro_IIB"/>
</dbReference>
<dbReference type="InterPro" id="IPR023214">
    <property type="entry name" value="HAD_sf"/>
</dbReference>
<evidence type="ECO:0000313" key="1">
    <source>
        <dbReference type="EMBL" id="APA96818.1"/>
    </source>
</evidence>
<dbReference type="NCBIfam" id="TIGR01484">
    <property type="entry name" value="HAD-SF-IIB"/>
    <property type="match status" value="1"/>
</dbReference>
<organism evidence="1 2">
    <name type="scientific">Nocardia seriolae</name>
    <dbReference type="NCBI Taxonomy" id="37332"/>
    <lineage>
        <taxon>Bacteria</taxon>
        <taxon>Bacillati</taxon>
        <taxon>Actinomycetota</taxon>
        <taxon>Actinomycetes</taxon>
        <taxon>Mycobacteriales</taxon>
        <taxon>Nocardiaceae</taxon>
        <taxon>Nocardia</taxon>
    </lineage>
</organism>
<dbReference type="Gene3D" id="3.40.50.1000">
    <property type="entry name" value="HAD superfamily/HAD-like"/>
    <property type="match status" value="1"/>
</dbReference>
<dbReference type="SUPFAM" id="SSF56784">
    <property type="entry name" value="HAD-like"/>
    <property type="match status" value="1"/>
</dbReference>
<dbReference type="RefSeq" id="WP_071343823.1">
    <property type="nucleotide sequence ID" value="NZ_CP017839.1"/>
</dbReference>
<dbReference type="Pfam" id="PF08282">
    <property type="entry name" value="Hydrolase_3"/>
    <property type="match status" value="1"/>
</dbReference>
<dbReference type="PANTHER" id="PTHR10000">
    <property type="entry name" value="PHOSPHOSERINE PHOSPHATASE"/>
    <property type="match status" value="1"/>
</dbReference>